<keyword evidence="1" id="KW-0812">Transmembrane</keyword>
<reference evidence="2 3" key="1">
    <citation type="submission" date="2019-05" db="EMBL/GenBank/DDBJ databases">
        <title>Another draft genome of Portunus trituberculatus and its Hox gene families provides insights of decapod evolution.</title>
        <authorList>
            <person name="Jeong J.-H."/>
            <person name="Song I."/>
            <person name="Kim S."/>
            <person name="Choi T."/>
            <person name="Kim D."/>
            <person name="Ryu S."/>
            <person name="Kim W."/>
        </authorList>
    </citation>
    <scope>NUCLEOTIDE SEQUENCE [LARGE SCALE GENOMIC DNA]</scope>
    <source>
        <tissue evidence="2">Muscle</tissue>
    </source>
</reference>
<feature type="transmembrane region" description="Helical" evidence="1">
    <location>
        <begin position="59"/>
        <end position="77"/>
    </location>
</feature>
<dbReference type="Proteomes" id="UP000324222">
    <property type="component" value="Unassembled WGS sequence"/>
</dbReference>
<proteinExistence type="predicted"/>
<sequence>MEYGTCMPNVWTKEELQDRLAQYLVPTGIYPAVIFCEEQDTEVQFTDGDIGFIGQHRSFATFLLVLIVCASLVDIYLQFSGSDHVTKGTVHPVIQHCHPAQGRGGLPYQV</sequence>
<accession>A0A5B7GJ29</accession>
<evidence type="ECO:0000313" key="3">
    <source>
        <dbReference type="Proteomes" id="UP000324222"/>
    </source>
</evidence>
<comment type="caution">
    <text evidence="2">The sequence shown here is derived from an EMBL/GenBank/DDBJ whole genome shotgun (WGS) entry which is preliminary data.</text>
</comment>
<keyword evidence="1" id="KW-0472">Membrane</keyword>
<keyword evidence="1" id="KW-1133">Transmembrane helix</keyword>
<dbReference type="AlphaFoldDB" id="A0A5B7GJ29"/>
<name>A0A5B7GJ29_PORTR</name>
<protein>
    <submittedName>
        <fullName evidence="2">Uncharacterized protein</fullName>
    </submittedName>
</protein>
<evidence type="ECO:0000313" key="2">
    <source>
        <dbReference type="EMBL" id="MPC56514.1"/>
    </source>
</evidence>
<evidence type="ECO:0000256" key="1">
    <source>
        <dbReference type="SAM" id="Phobius"/>
    </source>
</evidence>
<dbReference type="EMBL" id="VSRR010014001">
    <property type="protein sequence ID" value="MPC56514.1"/>
    <property type="molecule type" value="Genomic_DNA"/>
</dbReference>
<organism evidence="2 3">
    <name type="scientific">Portunus trituberculatus</name>
    <name type="common">Swimming crab</name>
    <name type="synonym">Neptunus trituberculatus</name>
    <dbReference type="NCBI Taxonomy" id="210409"/>
    <lineage>
        <taxon>Eukaryota</taxon>
        <taxon>Metazoa</taxon>
        <taxon>Ecdysozoa</taxon>
        <taxon>Arthropoda</taxon>
        <taxon>Crustacea</taxon>
        <taxon>Multicrustacea</taxon>
        <taxon>Malacostraca</taxon>
        <taxon>Eumalacostraca</taxon>
        <taxon>Eucarida</taxon>
        <taxon>Decapoda</taxon>
        <taxon>Pleocyemata</taxon>
        <taxon>Brachyura</taxon>
        <taxon>Eubrachyura</taxon>
        <taxon>Portunoidea</taxon>
        <taxon>Portunidae</taxon>
        <taxon>Portuninae</taxon>
        <taxon>Portunus</taxon>
    </lineage>
</organism>
<keyword evidence="3" id="KW-1185">Reference proteome</keyword>
<gene>
    <name evidence="2" type="ORF">E2C01_050476</name>
</gene>
<dbReference type="OrthoDB" id="10006435at2759"/>